<dbReference type="InterPro" id="IPR050490">
    <property type="entry name" value="Bact_solute-bd_prot1"/>
</dbReference>
<keyword evidence="3" id="KW-0732">Signal</keyword>
<dbReference type="Pfam" id="PF01547">
    <property type="entry name" value="SBP_bac_1"/>
    <property type="match status" value="1"/>
</dbReference>
<dbReference type="GO" id="GO:0042597">
    <property type="term" value="C:periplasmic space"/>
    <property type="evidence" value="ECO:0007669"/>
    <property type="project" value="UniProtKB-SubCell"/>
</dbReference>
<dbReference type="RefSeq" id="WP_211925199.1">
    <property type="nucleotide sequence ID" value="NZ_JAGQFT020000009.1"/>
</dbReference>
<evidence type="ECO:0000313" key="4">
    <source>
        <dbReference type="EMBL" id="MBR0561232.1"/>
    </source>
</evidence>
<reference evidence="5 6" key="1">
    <citation type="journal article" date="2021" name="Microbiol. Resour. Announc.">
        <title>Draft Genome Sequence of Coralloluteibacterium stylophorae LMG 29479T.</title>
        <authorList>
            <person name="Karlyshev A.V."/>
            <person name="Kudryashova E.B."/>
            <person name="Ariskina E.V."/>
            <person name="Conroy A.P."/>
            <person name="Abidueva E.Y."/>
        </authorList>
    </citation>
    <scope>NUCLEOTIDE SEQUENCE [LARGE SCALE GENOMIC DNA]</scope>
    <source>
        <strain evidence="5 6">LMG 29479</strain>
    </source>
</reference>
<dbReference type="EMBL" id="JAGQFT020000009">
    <property type="protein sequence ID" value="MBS7458177.1"/>
    <property type="molecule type" value="Genomic_DNA"/>
</dbReference>
<accession>A0A8J8AWF0</accession>
<keyword evidence="6" id="KW-1185">Reference proteome</keyword>
<reference evidence="4" key="2">
    <citation type="submission" date="2021-04" db="EMBL/GenBank/DDBJ databases">
        <authorList>
            <person name="Karlyshev A.V."/>
        </authorList>
    </citation>
    <scope>NUCLEOTIDE SEQUENCE</scope>
    <source>
        <strain evidence="4">LMG 29479</strain>
    </source>
</reference>
<name>A0A8J8AWF0_9GAMM</name>
<comment type="similarity">
    <text evidence="2">Belongs to the bacterial solute-binding protein 1 family.</text>
</comment>
<dbReference type="Gene3D" id="3.40.190.10">
    <property type="entry name" value="Periplasmic binding protein-like II"/>
    <property type="match status" value="2"/>
</dbReference>
<feature type="chain" id="PRO_5042774351" evidence="3">
    <location>
        <begin position="20"/>
        <end position="431"/>
    </location>
</feature>
<organism evidence="4">
    <name type="scientific">Coralloluteibacterium stylophorae</name>
    <dbReference type="NCBI Taxonomy" id="1776034"/>
    <lineage>
        <taxon>Bacteria</taxon>
        <taxon>Pseudomonadati</taxon>
        <taxon>Pseudomonadota</taxon>
        <taxon>Gammaproteobacteria</taxon>
        <taxon>Lysobacterales</taxon>
        <taxon>Lysobacteraceae</taxon>
        <taxon>Coralloluteibacterium</taxon>
    </lineage>
</organism>
<comment type="caution">
    <text evidence="4">The sequence shown here is derived from an EMBL/GenBank/DDBJ whole genome shotgun (WGS) entry which is preliminary data.</text>
</comment>
<sequence length="431" mass="47287">MMRSLLFVLALLVALPAAAAAAEPVELRLSWWGGNEVHRAMLDSVRAFERGHPGITVKTEYTGWVGHLERLTTQIAGGTAPDVMQVNWNWLVLFSRDGEGFYDLRRLDDVVDLDAFDAEALAMGTIDGRLNAIPVSMSARLFYFNATTFAKAGLEVPSSWEELVAAGPVFRDRLGPQYYPLDLPTQELVAVLRARLVQRTGLPFIDERGRRVNATPGQLADLARFYTRLVDAHVIPDLPTRASYGHVAAQELRPWINGEFAGAYQWVSSVGKFIETLAPGQEVVLAPHPVQAGARDAGLIYRPSMMLAINADTAHPHEAAQLLDFLLNDPVAATAMGLQRGVPTSAHAARTLDAAGALTGLAVEGGAEIATLPRHVTESAWFEHARVRDAFIDLVELYAYGRIDAETFGQRLHDDLNRILERTIRTPRSGR</sequence>
<proteinExistence type="inferred from homology"/>
<dbReference type="SUPFAM" id="SSF53850">
    <property type="entry name" value="Periplasmic binding protein-like II"/>
    <property type="match status" value="1"/>
</dbReference>
<gene>
    <name evidence="5" type="ORF">KB893_013635</name>
    <name evidence="4" type="ORF">KB893_01665</name>
</gene>
<evidence type="ECO:0000256" key="1">
    <source>
        <dbReference type="ARBA" id="ARBA00004418"/>
    </source>
</evidence>
<evidence type="ECO:0000313" key="6">
    <source>
        <dbReference type="Proteomes" id="UP000675747"/>
    </source>
</evidence>
<dbReference type="Proteomes" id="UP000675747">
    <property type="component" value="Unassembled WGS sequence"/>
</dbReference>
<feature type="signal peptide" evidence="3">
    <location>
        <begin position="1"/>
        <end position="19"/>
    </location>
</feature>
<dbReference type="EMBL" id="JAGQFT010000005">
    <property type="protein sequence ID" value="MBR0561232.1"/>
    <property type="molecule type" value="Genomic_DNA"/>
</dbReference>
<dbReference type="AlphaFoldDB" id="A0A8J8AWF0"/>
<evidence type="ECO:0000313" key="5">
    <source>
        <dbReference type="EMBL" id="MBS7458177.1"/>
    </source>
</evidence>
<evidence type="ECO:0000256" key="3">
    <source>
        <dbReference type="SAM" id="SignalP"/>
    </source>
</evidence>
<dbReference type="PANTHER" id="PTHR43649">
    <property type="entry name" value="ARABINOSE-BINDING PROTEIN-RELATED"/>
    <property type="match status" value="1"/>
</dbReference>
<protein>
    <submittedName>
        <fullName evidence="4">Carbohydrate ABC transporter substrate-binding protein</fullName>
    </submittedName>
</protein>
<dbReference type="PANTHER" id="PTHR43649:SF11">
    <property type="entry name" value="ABC TRANSPORTER SUBSTRATE-BINDING PROTEIN YESO-RELATED"/>
    <property type="match status" value="1"/>
</dbReference>
<evidence type="ECO:0000256" key="2">
    <source>
        <dbReference type="ARBA" id="ARBA00008520"/>
    </source>
</evidence>
<dbReference type="InterPro" id="IPR006059">
    <property type="entry name" value="SBP"/>
</dbReference>
<comment type="subcellular location">
    <subcellularLocation>
        <location evidence="1">Periplasm</location>
    </subcellularLocation>
</comment>